<dbReference type="Proteomes" id="UP000053904">
    <property type="component" value="Unassembled WGS sequence"/>
</dbReference>
<dbReference type="PATRIC" id="fig|1641389.3.peg.301"/>
<keyword evidence="1" id="KW-1133">Transmembrane helix</keyword>
<evidence type="ECO:0000256" key="1">
    <source>
        <dbReference type="SAM" id="Phobius"/>
    </source>
</evidence>
<dbReference type="Pfam" id="PF04298">
    <property type="entry name" value="Zn_peptidase_2"/>
    <property type="match status" value="1"/>
</dbReference>
<dbReference type="AlphaFoldDB" id="A0A101HIQ4"/>
<sequence>MYYFDPTYLYYALPGFILAIIAQILVTIRYKKYSKVSAGSNLTGLDTAKLIRDNENFPIDINTIPGKLSDNFDPRKDIVNISSDNTSSNSVANIAVVSHEFGHVQQKFSSSLLFKLRSFMVPVVNIGSNLGYILFFVGLLISAFGLAELGLILFASTTVFALVTLPIEFDASRRGMNFIEKYNLIEQDKKSGARKVLNAAALTYIAGFVTSFTNLLYYVSILNRSKDSR</sequence>
<keyword evidence="1" id="KW-0472">Membrane</keyword>
<proteinExistence type="predicted"/>
<feature type="transmembrane region" description="Helical" evidence="1">
    <location>
        <begin position="12"/>
        <end position="30"/>
    </location>
</feature>
<gene>
    <name evidence="2" type="ORF">XD93_0229</name>
</gene>
<name>A0A101HIQ4_9BACT</name>
<dbReference type="InterPro" id="IPR007395">
    <property type="entry name" value="Zn_peptidase_2"/>
</dbReference>
<feature type="transmembrane region" description="Helical" evidence="1">
    <location>
        <begin position="149"/>
        <end position="167"/>
    </location>
</feature>
<keyword evidence="1" id="KW-0812">Transmembrane</keyword>
<evidence type="ECO:0000313" key="3">
    <source>
        <dbReference type="Proteomes" id="UP000053904"/>
    </source>
</evidence>
<comment type="caution">
    <text evidence="2">The sequence shown here is derived from an EMBL/GenBank/DDBJ whole genome shotgun (WGS) entry which is preliminary data.</text>
</comment>
<organism evidence="2 3">
    <name type="scientific">candidate division WS6 bacterium 34_10</name>
    <dbReference type="NCBI Taxonomy" id="1641389"/>
    <lineage>
        <taxon>Bacteria</taxon>
        <taxon>Candidatus Dojkabacteria</taxon>
    </lineage>
</organism>
<dbReference type="PANTHER" id="PTHR36434:SF1">
    <property type="entry name" value="MEMBRANE PROTEASE YUGP-RELATED"/>
    <property type="match status" value="1"/>
</dbReference>
<protein>
    <submittedName>
        <fullName evidence="2">Putative neutral zinc metallopeptidase</fullName>
    </submittedName>
</protein>
<dbReference type="PANTHER" id="PTHR36434">
    <property type="entry name" value="MEMBRANE PROTEASE YUGP-RELATED"/>
    <property type="match status" value="1"/>
</dbReference>
<feature type="transmembrane region" description="Helical" evidence="1">
    <location>
        <begin position="119"/>
        <end position="143"/>
    </location>
</feature>
<dbReference type="EMBL" id="LGGO01000021">
    <property type="protein sequence ID" value="KUK77571.1"/>
    <property type="molecule type" value="Genomic_DNA"/>
</dbReference>
<evidence type="ECO:0000313" key="2">
    <source>
        <dbReference type="EMBL" id="KUK77571.1"/>
    </source>
</evidence>
<feature type="transmembrane region" description="Helical" evidence="1">
    <location>
        <begin position="196"/>
        <end position="219"/>
    </location>
</feature>
<accession>A0A101HIQ4</accession>
<reference evidence="3" key="1">
    <citation type="journal article" date="2015" name="MBio">
        <title>Genome-Resolved Metagenomic Analysis Reveals Roles for Candidate Phyla and Other Microbial Community Members in Biogeochemical Transformations in Oil Reservoirs.</title>
        <authorList>
            <person name="Hu P."/>
            <person name="Tom L."/>
            <person name="Singh A."/>
            <person name="Thomas B.C."/>
            <person name="Baker B.J."/>
            <person name="Piceno Y.M."/>
            <person name="Andersen G.L."/>
            <person name="Banfield J.F."/>
        </authorList>
    </citation>
    <scope>NUCLEOTIDE SEQUENCE [LARGE SCALE GENOMIC DNA]</scope>
</reference>